<keyword evidence="2" id="KW-1185">Reference proteome</keyword>
<sequence>MVKKLFNEAHNRLQTIVLPLDIQRGFTTHSPFTMPPAPLGHSSLSTPSDLERAIVQSINALLNNFKPLWSLFTRLVLIPLGWCWTLWYFIFVLIWRIWTLPLRFAVDFYETQVRRAFPWLPSIWRTLALLFPEGIKLPSLTSLIGGLLKDDGPTGPDLPTLDISADVDAILNGDSGGINGGDKAGSSSQIKNSLSKLESALKKIPNYKPSDLDAGLANIKTSKEWAILPYDSKSGQFSDRGDSGSIIVDGLGRIGGLLTGGGATPFFWLLPRIQAGGFPNAHVDPKIA</sequence>
<dbReference type="EMBL" id="JAGFNK010000188">
    <property type="protein sequence ID" value="KAI9460356.1"/>
    <property type="molecule type" value="Genomic_DNA"/>
</dbReference>
<gene>
    <name evidence="1" type="ORF">F5148DRAFT_1286879</name>
</gene>
<protein>
    <submittedName>
        <fullName evidence="1">Uncharacterized protein</fullName>
    </submittedName>
</protein>
<evidence type="ECO:0000313" key="1">
    <source>
        <dbReference type="EMBL" id="KAI9460356.1"/>
    </source>
</evidence>
<accession>A0ACC0U330</accession>
<comment type="caution">
    <text evidence="1">The sequence shown here is derived from an EMBL/GenBank/DDBJ whole genome shotgun (WGS) entry which is preliminary data.</text>
</comment>
<organism evidence="1 2">
    <name type="scientific">Russula earlei</name>
    <dbReference type="NCBI Taxonomy" id="71964"/>
    <lineage>
        <taxon>Eukaryota</taxon>
        <taxon>Fungi</taxon>
        <taxon>Dikarya</taxon>
        <taxon>Basidiomycota</taxon>
        <taxon>Agaricomycotina</taxon>
        <taxon>Agaricomycetes</taxon>
        <taxon>Russulales</taxon>
        <taxon>Russulaceae</taxon>
        <taxon>Russula</taxon>
    </lineage>
</organism>
<name>A0ACC0U330_9AGAM</name>
<proteinExistence type="predicted"/>
<reference evidence="1" key="1">
    <citation type="submission" date="2021-03" db="EMBL/GenBank/DDBJ databases">
        <title>Evolutionary priming and transition to the ectomycorrhizal habit in an iconic lineage of mushroom-forming fungi: is preadaptation a requirement?</title>
        <authorList>
            <consortium name="DOE Joint Genome Institute"/>
            <person name="Looney B.P."/>
            <person name="Miyauchi S."/>
            <person name="Morin E."/>
            <person name="Drula E."/>
            <person name="Courty P.E."/>
            <person name="Chicoki N."/>
            <person name="Fauchery L."/>
            <person name="Kohler A."/>
            <person name="Kuo A."/>
            <person name="LaButti K."/>
            <person name="Pangilinan J."/>
            <person name="Lipzen A."/>
            <person name="Riley R."/>
            <person name="Andreopoulos W."/>
            <person name="He G."/>
            <person name="Johnson J."/>
            <person name="Barry K.W."/>
            <person name="Grigoriev I.V."/>
            <person name="Nagy L."/>
            <person name="Hibbett D."/>
            <person name="Henrissat B."/>
            <person name="Matheny P.B."/>
            <person name="Labbe J."/>
            <person name="Martin A.F."/>
        </authorList>
    </citation>
    <scope>NUCLEOTIDE SEQUENCE</scope>
    <source>
        <strain evidence="1">BPL698</strain>
    </source>
</reference>
<evidence type="ECO:0000313" key="2">
    <source>
        <dbReference type="Proteomes" id="UP001207468"/>
    </source>
</evidence>
<dbReference type="Proteomes" id="UP001207468">
    <property type="component" value="Unassembled WGS sequence"/>
</dbReference>